<name>Z9JIP0_9GAMM</name>
<feature type="binding site" description="axial binding residue" evidence="14">
    <location>
        <position position="11"/>
    </location>
    <ligand>
        <name>heme</name>
        <dbReference type="ChEBI" id="CHEBI:30413"/>
    </ligand>
    <ligandPart>
        <name>Fe</name>
        <dbReference type="ChEBI" id="CHEBI:18248"/>
    </ligandPart>
</feature>
<evidence type="ECO:0000256" key="8">
    <source>
        <dbReference type="ARBA" id="ARBA00022723"/>
    </source>
</evidence>
<comment type="function">
    <text evidence="14 15">Catalyzes the oxidation of protoporphyrinogen IX to protoporphyrin IX.</text>
</comment>
<feature type="transmembrane region" description="Helical" evidence="14">
    <location>
        <begin position="52"/>
        <end position="77"/>
    </location>
</feature>
<evidence type="ECO:0000313" key="19">
    <source>
        <dbReference type="Proteomes" id="UP001430701"/>
    </source>
</evidence>
<organism evidence="16 18">
    <name type="scientific">Xylella taiwanensis</name>
    <dbReference type="NCBI Taxonomy" id="1444770"/>
    <lineage>
        <taxon>Bacteria</taxon>
        <taxon>Pseudomonadati</taxon>
        <taxon>Pseudomonadota</taxon>
        <taxon>Gammaproteobacteria</taxon>
        <taxon>Lysobacterales</taxon>
        <taxon>Lysobacteraceae</taxon>
        <taxon>Xylella</taxon>
    </lineage>
</organism>
<dbReference type="STRING" id="1444770.AF72_06070"/>
<feature type="transmembrane region" description="Helical" evidence="14">
    <location>
        <begin position="129"/>
        <end position="146"/>
    </location>
</feature>
<dbReference type="PANTHER" id="PTHR40255:SF1">
    <property type="entry name" value="PROTOPORPHYRINOGEN IX OXIDASE"/>
    <property type="match status" value="1"/>
</dbReference>
<dbReference type="HAMAP" id="MF_02239">
    <property type="entry name" value="HemJ"/>
    <property type="match status" value="1"/>
</dbReference>
<evidence type="ECO:0000256" key="2">
    <source>
        <dbReference type="ARBA" id="ARBA00005073"/>
    </source>
</evidence>
<sequence length="150" mass="16946">MALYFWIKTFHLLFVIAWMAAVFYLPRILVNVAEVNGQSEVQTRLTQMGRRLYVFGHIMFGLSFLLGLLLSLGYRVIPAFPTMVGNGSNWLHAKVGLVMLIVVHYIVSGYWLKHVARGGALPAARTLRLFNEIPVVLLVGILWLAFAKPF</sequence>
<evidence type="ECO:0000256" key="6">
    <source>
        <dbReference type="ARBA" id="ARBA00022617"/>
    </source>
</evidence>
<evidence type="ECO:0000256" key="13">
    <source>
        <dbReference type="ARBA" id="ARBA00048390"/>
    </source>
</evidence>
<dbReference type="EMBL" id="JDSQ01000008">
    <property type="protein sequence ID" value="EWS78280.1"/>
    <property type="molecule type" value="Genomic_DNA"/>
</dbReference>
<dbReference type="OrthoDB" id="9800824at2"/>
<dbReference type="PIRSF" id="PIRSF004638">
    <property type="entry name" value="UCP004638"/>
    <property type="match status" value="1"/>
</dbReference>
<comment type="pathway">
    <text evidence="2 14 15">Porphyrin-containing compound metabolism; protoporphyrin-IX biosynthesis; protoporphyrin-IX from protoporphyrinogen-IX: step 1/1.</text>
</comment>
<protein>
    <recommendedName>
        <fullName evidence="4 14">Protoporphyrinogen IX oxidase</fullName>
        <shortName evidence="14">PPO</shortName>
        <ecNumber evidence="14 15">1.3.99.-</ecNumber>
    </recommendedName>
</protein>
<comment type="caution">
    <text evidence="16">The sequence shown here is derived from an EMBL/GenBank/DDBJ whole genome shotgun (WGS) entry which is preliminary data.</text>
</comment>
<evidence type="ECO:0000256" key="3">
    <source>
        <dbReference type="ARBA" id="ARBA00006501"/>
    </source>
</evidence>
<comment type="subcellular location">
    <subcellularLocation>
        <location evidence="1 14">Cell membrane</location>
        <topology evidence="1 14">Multi-pass membrane protein</topology>
    </subcellularLocation>
</comment>
<evidence type="ECO:0000256" key="9">
    <source>
        <dbReference type="ARBA" id="ARBA00022989"/>
    </source>
</evidence>
<evidence type="ECO:0000256" key="5">
    <source>
        <dbReference type="ARBA" id="ARBA00022475"/>
    </source>
</evidence>
<evidence type="ECO:0000313" key="17">
    <source>
        <dbReference type="EMBL" id="MCD8472963.1"/>
    </source>
</evidence>
<dbReference type="Proteomes" id="UP000020406">
    <property type="component" value="Unassembled WGS sequence"/>
</dbReference>
<keyword evidence="19" id="KW-1185">Reference proteome</keyword>
<comment type="cofactor">
    <cofactor evidence="14 15">
        <name>heme b</name>
        <dbReference type="ChEBI" id="CHEBI:60344"/>
    </cofactor>
    <text evidence="14 15">Binds 1 heme b (iron(II)-protoporphyrin IX) group per subunit.</text>
</comment>
<keyword evidence="9 14" id="KW-1133">Transmembrane helix</keyword>
<feature type="transmembrane region" description="Helical" evidence="14">
    <location>
        <begin position="6"/>
        <end position="25"/>
    </location>
</feature>
<evidence type="ECO:0000256" key="15">
    <source>
        <dbReference type="PIRNR" id="PIRNR004638"/>
    </source>
</evidence>
<keyword evidence="11 14" id="KW-0408">Iron</keyword>
<proteinExistence type="inferred from homology"/>
<dbReference type="PATRIC" id="fig|1444770.3.peg.1446"/>
<comment type="subunit">
    <text evidence="14">Homodimer.</text>
</comment>
<dbReference type="AlphaFoldDB" id="Z9JIP0"/>
<dbReference type="InterPro" id="IPR005265">
    <property type="entry name" value="HemJ-like"/>
</dbReference>
<keyword evidence="7 14" id="KW-0812">Transmembrane</keyword>
<dbReference type="PANTHER" id="PTHR40255">
    <property type="entry name" value="UPF0093 MEMBRANE PROTEIN SLR1790"/>
    <property type="match status" value="1"/>
</dbReference>
<dbReference type="GO" id="GO:0070818">
    <property type="term" value="F:protoporphyrinogen oxidase activity"/>
    <property type="evidence" value="ECO:0007669"/>
    <property type="project" value="UniProtKB-UniRule"/>
</dbReference>
<reference evidence="16 18" key="1">
    <citation type="journal article" date="2014" name="Genome Announc.">
        <title>Draft Genome Sequence of Xylella fastidiosa Pear Leaf Scorch Strain in Taiwan.</title>
        <authorList>
            <person name="Su C.C."/>
            <person name="Deng W.L."/>
            <person name="Jan F.J."/>
            <person name="Chang C.J."/>
            <person name="Huang H."/>
            <person name="Chen J."/>
        </authorList>
    </citation>
    <scope>NUCLEOTIDE SEQUENCE [LARGE SCALE GENOMIC DNA]</scope>
    <source>
        <strain evidence="16 18">PLS229</strain>
    </source>
</reference>
<dbReference type="EC" id="1.3.99.-" evidence="14 15"/>
<dbReference type="Proteomes" id="UP001430701">
    <property type="component" value="Unassembled WGS sequence"/>
</dbReference>
<evidence type="ECO:0000313" key="16">
    <source>
        <dbReference type="EMBL" id="EWS78280.1"/>
    </source>
</evidence>
<keyword evidence="8 14" id="KW-0479">Metal-binding</keyword>
<evidence type="ECO:0000256" key="12">
    <source>
        <dbReference type="ARBA" id="ARBA00023136"/>
    </source>
</evidence>
<evidence type="ECO:0000256" key="4">
    <source>
        <dbReference type="ARBA" id="ARBA00017504"/>
    </source>
</evidence>
<dbReference type="eggNOG" id="COG1981">
    <property type="taxonomic scope" value="Bacteria"/>
</dbReference>
<keyword evidence="12 14" id="KW-0472">Membrane</keyword>
<gene>
    <name evidence="16" type="ORF">AF72_06070</name>
    <name evidence="17" type="ORF">LPH55_05670</name>
</gene>
<comment type="similarity">
    <text evidence="3 14 15">Belongs to the HemJ family.</text>
</comment>
<dbReference type="GO" id="GO:0046872">
    <property type="term" value="F:metal ion binding"/>
    <property type="evidence" value="ECO:0007669"/>
    <property type="project" value="UniProtKB-UniRule"/>
</dbReference>
<dbReference type="GeneID" id="68899836"/>
<evidence type="ECO:0000256" key="10">
    <source>
        <dbReference type="ARBA" id="ARBA00023002"/>
    </source>
</evidence>
<evidence type="ECO:0000256" key="11">
    <source>
        <dbReference type="ARBA" id="ARBA00023004"/>
    </source>
</evidence>
<dbReference type="Pfam" id="PF03653">
    <property type="entry name" value="UPF0093"/>
    <property type="match status" value="1"/>
</dbReference>
<evidence type="ECO:0000256" key="14">
    <source>
        <dbReference type="HAMAP-Rule" id="MF_02239"/>
    </source>
</evidence>
<feature type="transmembrane region" description="Helical" evidence="14">
    <location>
        <begin position="89"/>
        <end position="108"/>
    </location>
</feature>
<accession>Z9JIP0</accession>
<dbReference type="GO" id="GO:0005886">
    <property type="term" value="C:plasma membrane"/>
    <property type="evidence" value="ECO:0007669"/>
    <property type="project" value="UniProtKB-SubCell"/>
</dbReference>
<evidence type="ECO:0000256" key="1">
    <source>
        <dbReference type="ARBA" id="ARBA00004651"/>
    </source>
</evidence>
<dbReference type="GO" id="GO:0006782">
    <property type="term" value="P:protoporphyrinogen IX biosynthetic process"/>
    <property type="evidence" value="ECO:0007669"/>
    <property type="project" value="UniProtKB-UniRule"/>
</dbReference>
<dbReference type="KEGG" id="xtw:AB672_00915"/>
<keyword evidence="10 14" id="KW-0560">Oxidoreductase</keyword>
<feature type="binding site" description="axial binding residue" evidence="14">
    <location>
        <position position="94"/>
    </location>
    <ligand>
        <name>heme</name>
        <dbReference type="ChEBI" id="CHEBI:30413"/>
    </ligand>
    <ligandPart>
        <name>Fe</name>
        <dbReference type="ChEBI" id="CHEBI:18248"/>
    </ligandPart>
</feature>
<dbReference type="RefSeq" id="WP_038271055.1">
    <property type="nucleotide sequence ID" value="NZ_CP053627.1"/>
</dbReference>
<comment type="catalytic activity">
    <reaction evidence="13 14 15">
        <text>protoporphyrinogen IX + 3 A = protoporphyrin IX + 3 AH2</text>
        <dbReference type="Rhea" id="RHEA:62000"/>
        <dbReference type="ChEBI" id="CHEBI:13193"/>
        <dbReference type="ChEBI" id="CHEBI:17499"/>
        <dbReference type="ChEBI" id="CHEBI:57306"/>
        <dbReference type="ChEBI" id="CHEBI:57307"/>
    </reaction>
</comment>
<keyword evidence="5 14" id="KW-1003">Cell membrane</keyword>
<evidence type="ECO:0000313" key="18">
    <source>
        <dbReference type="Proteomes" id="UP000020406"/>
    </source>
</evidence>
<reference evidence="17" key="2">
    <citation type="submission" date="2021-11" db="EMBL/GenBank/DDBJ databases">
        <title>Genome sequence of Xylella taiwanensis PLS432.</title>
        <authorList>
            <person name="Weng L.-W."/>
            <person name="Su C.-C."/>
            <person name="Tsai C.-W."/>
            <person name="Kuo C.-H."/>
        </authorList>
    </citation>
    <scope>NUCLEOTIDE SEQUENCE</scope>
    <source>
        <strain evidence="17">PLS432</strain>
    </source>
</reference>
<dbReference type="EMBL" id="JAJPPU010000002">
    <property type="protein sequence ID" value="MCD8472963.1"/>
    <property type="molecule type" value="Genomic_DNA"/>
</dbReference>
<keyword evidence="6 14" id="KW-0349">Heme</keyword>
<dbReference type="UniPathway" id="UPA00251">
    <property type="reaction ID" value="UER00324"/>
</dbReference>
<evidence type="ECO:0000256" key="7">
    <source>
        <dbReference type="ARBA" id="ARBA00022692"/>
    </source>
</evidence>